<keyword evidence="2" id="KW-1185">Reference proteome</keyword>
<organism evidence="1 2">
    <name type="scientific">Desulfovibrio falkowii</name>
    <dbReference type="NCBI Taxonomy" id="3136602"/>
    <lineage>
        <taxon>Bacteria</taxon>
        <taxon>Pseudomonadati</taxon>
        <taxon>Thermodesulfobacteriota</taxon>
        <taxon>Desulfovibrionia</taxon>
        <taxon>Desulfovibrionales</taxon>
        <taxon>Desulfovibrionaceae</taxon>
        <taxon>Desulfovibrio</taxon>
    </lineage>
</organism>
<evidence type="ECO:0000313" key="1">
    <source>
        <dbReference type="EMBL" id="GAB1255361.1"/>
    </source>
</evidence>
<dbReference type="EMBL" id="BAAFSG010000001">
    <property type="protein sequence ID" value="GAB1255361.1"/>
    <property type="molecule type" value="Genomic_DNA"/>
</dbReference>
<proteinExistence type="predicted"/>
<dbReference type="Proteomes" id="UP001628192">
    <property type="component" value="Unassembled WGS sequence"/>
</dbReference>
<sequence length="62" mass="7031">MPNAPCLSIQHTGCCTCDLNPPNKRKLKKKKIAAININEIYDDILFSVENDIFLKSIFSSFE</sequence>
<comment type="caution">
    <text evidence="1">The sequence shown here is derived from an EMBL/GenBank/DDBJ whole genome shotgun (WGS) entry which is preliminary data.</text>
</comment>
<gene>
    <name evidence="1" type="ORF">Defa_28480</name>
</gene>
<protein>
    <submittedName>
        <fullName evidence="1">Uncharacterized protein</fullName>
    </submittedName>
</protein>
<accession>A0ABQ0EC67</accession>
<name>A0ABQ0EC67_9BACT</name>
<reference evidence="1 2" key="1">
    <citation type="journal article" date="2025" name="Int. J. Syst. Evol. Microbiol.">
        <title>Desulfovibrio falkowii sp. nov., Porphyromonas miyakawae sp. nov., Mediterraneibacter flintii sp. nov. and Owariibacterium komagatae gen. nov., sp. nov., isolated from human faeces.</title>
        <authorList>
            <person name="Hamaguchi T."/>
            <person name="Ohara M."/>
            <person name="Hisatomi A."/>
            <person name="Sekiguchi K."/>
            <person name="Takeda J.I."/>
            <person name="Ueyama J."/>
            <person name="Ito M."/>
            <person name="Nishiwaki H."/>
            <person name="Ogi T."/>
            <person name="Hirayama M."/>
            <person name="Ohkuma M."/>
            <person name="Sakamoto M."/>
            <person name="Ohno K."/>
        </authorList>
    </citation>
    <scope>NUCLEOTIDE SEQUENCE [LARGE SCALE GENOMIC DNA]</scope>
    <source>
        <strain evidence="1 2">13CB8C</strain>
    </source>
</reference>
<evidence type="ECO:0000313" key="2">
    <source>
        <dbReference type="Proteomes" id="UP001628192"/>
    </source>
</evidence>